<keyword evidence="2" id="KW-1185">Reference proteome</keyword>
<comment type="caution">
    <text evidence="1">The sequence shown here is derived from an EMBL/GenBank/DDBJ whole genome shotgun (WGS) entry which is preliminary data.</text>
</comment>
<organism evidence="1 2">
    <name type="scientific">Metabacillus bambusae</name>
    <dbReference type="NCBI Taxonomy" id="2795218"/>
    <lineage>
        <taxon>Bacteria</taxon>
        <taxon>Bacillati</taxon>
        <taxon>Bacillota</taxon>
        <taxon>Bacilli</taxon>
        <taxon>Bacillales</taxon>
        <taxon>Bacillaceae</taxon>
        <taxon>Metabacillus</taxon>
    </lineage>
</organism>
<dbReference type="Pfam" id="PF11211">
    <property type="entry name" value="DUF2997"/>
    <property type="match status" value="1"/>
</dbReference>
<reference evidence="1 2" key="1">
    <citation type="submission" date="2021-03" db="EMBL/GenBank/DDBJ databases">
        <title>Whole genome sequence of Metabacillus bambusae BG109.</title>
        <authorList>
            <person name="Jeong J.W."/>
        </authorList>
    </citation>
    <scope>NUCLEOTIDE SEQUENCE [LARGE SCALE GENOMIC DNA]</scope>
    <source>
        <strain evidence="1 2">BG109</strain>
    </source>
</reference>
<evidence type="ECO:0000313" key="1">
    <source>
        <dbReference type="EMBL" id="MBO1515415.1"/>
    </source>
</evidence>
<proteinExistence type="predicted"/>
<dbReference type="Proteomes" id="UP000663981">
    <property type="component" value="Unassembled WGS sequence"/>
</dbReference>
<evidence type="ECO:0000313" key="2">
    <source>
        <dbReference type="Proteomes" id="UP000663981"/>
    </source>
</evidence>
<gene>
    <name evidence="1" type="ORF">I7822_27770</name>
</gene>
<dbReference type="InterPro" id="IPR021375">
    <property type="entry name" value="DUF2997"/>
</dbReference>
<name>A0ABS3NAW8_9BACI</name>
<sequence length="70" mass="8103">MEKRVRIEIGIDGKIKAETLGIKGKKCLEFIQILEQMLDAETIDSEYTSEYLETNVNISETVIQKLKEER</sequence>
<dbReference type="RefSeq" id="WP_207982277.1">
    <property type="nucleotide sequence ID" value="NZ_JAGDEL010000037.1"/>
</dbReference>
<protein>
    <submittedName>
        <fullName evidence="1">DUF2997 domain-containing protein</fullName>
    </submittedName>
</protein>
<dbReference type="EMBL" id="JAGDEL010000037">
    <property type="protein sequence ID" value="MBO1515415.1"/>
    <property type="molecule type" value="Genomic_DNA"/>
</dbReference>
<accession>A0ABS3NAW8</accession>